<dbReference type="EMBL" id="JAFBCL010000001">
    <property type="protein sequence ID" value="MBM7812866.1"/>
    <property type="molecule type" value="Genomic_DNA"/>
</dbReference>
<sequence length="29" mass="3152">MFSPYGLPEAIIFVGGCQAKGVLDTPRQR</sequence>
<organism evidence="4 6">
    <name type="scientific">Saccharothrix algeriensis</name>
    <dbReference type="NCBI Taxonomy" id="173560"/>
    <lineage>
        <taxon>Bacteria</taxon>
        <taxon>Bacillati</taxon>
        <taxon>Actinomycetota</taxon>
        <taxon>Actinomycetes</taxon>
        <taxon>Pseudonocardiales</taxon>
        <taxon>Pseudonocardiaceae</taxon>
        <taxon>Saccharothrix</taxon>
    </lineage>
</organism>
<evidence type="ECO:0000313" key="6">
    <source>
        <dbReference type="Proteomes" id="UP001195724"/>
    </source>
</evidence>
<proteinExistence type="predicted"/>
<dbReference type="EMBL" id="JAFBCL010000001">
    <property type="protein sequence ID" value="MBM7813228.1"/>
    <property type="molecule type" value="Genomic_DNA"/>
</dbReference>
<evidence type="ECO:0000313" key="4">
    <source>
        <dbReference type="EMBL" id="MBM7812866.1"/>
    </source>
</evidence>
<accession>A0ABS2S9E6</accession>
<dbReference type="EMBL" id="JAFBCL010000001">
    <property type="protein sequence ID" value="MBM7809223.1"/>
    <property type="molecule type" value="Genomic_DNA"/>
</dbReference>
<gene>
    <name evidence="1" type="ORF">JOE68_000088</name>
    <name evidence="2" type="ORF">JOE68_000890</name>
    <name evidence="3" type="ORF">JOE68_001447</name>
    <name evidence="4" type="ORF">JOE68_003731</name>
    <name evidence="5" type="ORF">JOE68_004093</name>
</gene>
<evidence type="ECO:0000313" key="3">
    <source>
        <dbReference type="EMBL" id="MBM7810582.1"/>
    </source>
</evidence>
<protein>
    <submittedName>
        <fullName evidence="4">Uncharacterized protein</fullName>
    </submittedName>
</protein>
<evidence type="ECO:0000313" key="1">
    <source>
        <dbReference type="EMBL" id="MBM7809223.1"/>
    </source>
</evidence>
<name>A0ABS2S9E6_9PSEU</name>
<keyword evidence="6" id="KW-1185">Reference proteome</keyword>
<dbReference type="EMBL" id="JAFBCL010000001">
    <property type="protein sequence ID" value="MBM7810582.1"/>
    <property type="molecule type" value="Genomic_DNA"/>
</dbReference>
<reference evidence="4 6" key="1">
    <citation type="submission" date="2021-01" db="EMBL/GenBank/DDBJ databases">
        <title>Sequencing the genomes of 1000 actinobacteria strains.</title>
        <authorList>
            <person name="Klenk H.-P."/>
        </authorList>
    </citation>
    <scope>NUCLEOTIDE SEQUENCE [LARGE SCALE GENOMIC DNA]</scope>
    <source>
        <strain evidence="4 6">DSM 44581</strain>
    </source>
</reference>
<dbReference type="Proteomes" id="UP001195724">
    <property type="component" value="Unassembled WGS sequence"/>
</dbReference>
<comment type="caution">
    <text evidence="4">The sequence shown here is derived from an EMBL/GenBank/DDBJ whole genome shotgun (WGS) entry which is preliminary data.</text>
</comment>
<evidence type="ECO:0000313" key="5">
    <source>
        <dbReference type="EMBL" id="MBM7813228.1"/>
    </source>
</evidence>
<evidence type="ECO:0000313" key="2">
    <source>
        <dbReference type="EMBL" id="MBM7810025.1"/>
    </source>
</evidence>
<dbReference type="EMBL" id="JAFBCL010000001">
    <property type="protein sequence ID" value="MBM7810025.1"/>
    <property type="molecule type" value="Genomic_DNA"/>
</dbReference>